<keyword evidence="1" id="KW-0472">Membrane</keyword>
<evidence type="ECO:0000256" key="1">
    <source>
        <dbReference type="SAM" id="Phobius"/>
    </source>
</evidence>
<dbReference type="GeneID" id="117728769"/>
<feature type="transmembrane region" description="Helical" evidence="1">
    <location>
        <begin position="102"/>
        <end position="122"/>
    </location>
</feature>
<keyword evidence="3" id="KW-1185">Reference proteome</keyword>
<gene>
    <name evidence="2" type="primary">LOC117728769</name>
</gene>
<feature type="transmembrane region" description="Helical" evidence="1">
    <location>
        <begin position="70"/>
        <end position="90"/>
    </location>
</feature>
<dbReference type="KEGG" id="clum:117728769"/>
<proteinExistence type="predicted"/>
<keyword evidence="1" id="KW-0812">Transmembrane</keyword>
<keyword evidence="1" id="KW-1133">Transmembrane helix</keyword>
<evidence type="ECO:0000313" key="2">
    <source>
        <dbReference type="Ensembl" id="ENSCLMP00005005784.1"/>
    </source>
</evidence>
<dbReference type="OrthoDB" id="8777022at2759"/>
<dbReference type="GeneTree" id="ENSGT00510000052164"/>
<accession>A0A8C2WMT1</accession>
<protein>
    <submittedName>
        <fullName evidence="2">Uncharacterized protein</fullName>
    </submittedName>
</protein>
<sequence length="209" mass="22686">MSADLYCTSDSGGNNASLQGTIVGGSKPLHRFIQGQPKIIGIIALVLGSSFFIISIAIMPDNSIQFLMTAVPPGFLLGTMFIICGILYILTEHNPTKKTVTISLALSVVTILGAAWSVMHILPGIVHYNYYRDNEYVLIYNTSMSYEDMVMSLEVIFLVYSVVGVILFIVMSCRAVTALRSTKSQAMIVMTTTPDESGIRSTSGRSEVP</sequence>
<organism evidence="2 3">
    <name type="scientific">Cyclopterus lumpus</name>
    <name type="common">Lumpsucker</name>
    <dbReference type="NCBI Taxonomy" id="8103"/>
    <lineage>
        <taxon>Eukaryota</taxon>
        <taxon>Metazoa</taxon>
        <taxon>Chordata</taxon>
        <taxon>Craniata</taxon>
        <taxon>Vertebrata</taxon>
        <taxon>Euteleostomi</taxon>
        <taxon>Actinopterygii</taxon>
        <taxon>Neopterygii</taxon>
        <taxon>Teleostei</taxon>
        <taxon>Neoteleostei</taxon>
        <taxon>Acanthomorphata</taxon>
        <taxon>Eupercaria</taxon>
        <taxon>Perciformes</taxon>
        <taxon>Cottioidei</taxon>
        <taxon>Cottales</taxon>
        <taxon>Cyclopteridae</taxon>
        <taxon>Cyclopterus</taxon>
    </lineage>
</organism>
<dbReference type="AlphaFoldDB" id="A0A8C2WMT1"/>
<reference evidence="2" key="2">
    <citation type="submission" date="2025-09" db="UniProtKB">
        <authorList>
            <consortium name="Ensembl"/>
        </authorList>
    </citation>
    <scope>IDENTIFICATION</scope>
</reference>
<evidence type="ECO:0000313" key="3">
    <source>
        <dbReference type="Proteomes" id="UP000694565"/>
    </source>
</evidence>
<dbReference type="Proteomes" id="UP000694565">
    <property type="component" value="Unplaced"/>
</dbReference>
<feature type="transmembrane region" description="Helical" evidence="1">
    <location>
        <begin position="39"/>
        <end position="58"/>
    </location>
</feature>
<dbReference type="RefSeq" id="XP_034385504.1">
    <property type="nucleotide sequence ID" value="XM_034529613.1"/>
</dbReference>
<dbReference type="Ensembl" id="ENSCLMT00005006220.1">
    <property type="protein sequence ID" value="ENSCLMP00005005784.1"/>
    <property type="gene ID" value="ENSCLMG00005003221.1"/>
</dbReference>
<feature type="transmembrane region" description="Helical" evidence="1">
    <location>
        <begin position="155"/>
        <end position="177"/>
    </location>
</feature>
<reference evidence="2" key="1">
    <citation type="submission" date="2025-08" db="UniProtKB">
        <authorList>
            <consortium name="Ensembl"/>
        </authorList>
    </citation>
    <scope>IDENTIFICATION</scope>
</reference>
<name>A0A8C2WMT1_CYCLU</name>